<dbReference type="InterPro" id="IPR055140">
    <property type="entry name" value="Thiolase_C_2"/>
</dbReference>
<dbReference type="AlphaFoldDB" id="A0A7I9Y629"/>
<evidence type="ECO:0000259" key="2">
    <source>
        <dbReference type="Pfam" id="PF22691"/>
    </source>
</evidence>
<dbReference type="Proteomes" id="UP000465305">
    <property type="component" value="Unassembled WGS sequence"/>
</dbReference>
<dbReference type="Pfam" id="PF22691">
    <property type="entry name" value="Thiolase_C_1"/>
    <property type="match status" value="1"/>
</dbReference>
<comment type="caution">
    <text evidence="3">The sequence shown here is derived from an EMBL/GenBank/DDBJ whole genome shotgun (WGS) entry which is preliminary data.</text>
</comment>
<evidence type="ECO:0000259" key="1">
    <source>
        <dbReference type="Pfam" id="PF00108"/>
    </source>
</evidence>
<gene>
    <name evidence="3" type="ORF">MALGJ_06190</name>
</gene>
<dbReference type="PANTHER" id="PTHR42870:SF1">
    <property type="entry name" value="NON-SPECIFIC LIPID-TRANSFER PROTEIN-LIKE 2"/>
    <property type="match status" value="1"/>
</dbReference>
<dbReference type="PIRSF" id="PIRSF000429">
    <property type="entry name" value="Ac-CoA_Ac_transf"/>
    <property type="match status" value="1"/>
</dbReference>
<feature type="domain" description="Thiolase C-terminal" evidence="2">
    <location>
        <begin position="258"/>
        <end position="383"/>
    </location>
</feature>
<dbReference type="GO" id="GO:0016747">
    <property type="term" value="F:acyltransferase activity, transferring groups other than amino-acyl groups"/>
    <property type="evidence" value="ECO:0007669"/>
    <property type="project" value="InterPro"/>
</dbReference>
<dbReference type="EMBL" id="BLKY01000001">
    <property type="protein sequence ID" value="GFG83943.1"/>
    <property type="molecule type" value="Genomic_DNA"/>
</dbReference>
<dbReference type="PANTHER" id="PTHR42870">
    <property type="entry name" value="ACETYL-COA C-ACETYLTRANSFERASE"/>
    <property type="match status" value="1"/>
</dbReference>
<dbReference type="RefSeq" id="WP_083040293.1">
    <property type="nucleotide sequence ID" value="NZ_BLKY01000001.1"/>
</dbReference>
<dbReference type="InterPro" id="IPR020616">
    <property type="entry name" value="Thiolase_N"/>
</dbReference>
<name>A0A7I9Y629_MYCAL</name>
<reference evidence="3 4" key="1">
    <citation type="journal article" date="2019" name="Emerg. Microbes Infect.">
        <title>Comprehensive subspecies identification of 175 nontuberculous mycobacteria species based on 7547 genomic profiles.</title>
        <authorList>
            <person name="Matsumoto Y."/>
            <person name="Kinjo T."/>
            <person name="Motooka D."/>
            <person name="Nabeya D."/>
            <person name="Jung N."/>
            <person name="Uechi K."/>
            <person name="Horii T."/>
            <person name="Iida T."/>
            <person name="Fujita J."/>
            <person name="Nakamura S."/>
        </authorList>
    </citation>
    <scope>NUCLEOTIDE SEQUENCE [LARGE SCALE GENOMIC DNA]</scope>
    <source>
        <strain evidence="3 4">JCM 30723</strain>
    </source>
</reference>
<dbReference type="Pfam" id="PF00108">
    <property type="entry name" value="Thiolase_N"/>
    <property type="match status" value="1"/>
</dbReference>
<organism evidence="3 4">
    <name type="scientific">Mycolicibacter algericus</name>
    <name type="common">Mycobacterium algericum</name>
    <dbReference type="NCBI Taxonomy" id="1288388"/>
    <lineage>
        <taxon>Bacteria</taxon>
        <taxon>Bacillati</taxon>
        <taxon>Actinomycetota</taxon>
        <taxon>Actinomycetes</taxon>
        <taxon>Mycobacteriales</taxon>
        <taxon>Mycobacteriaceae</taxon>
        <taxon>Mycolicibacter</taxon>
    </lineage>
</organism>
<evidence type="ECO:0000313" key="3">
    <source>
        <dbReference type="EMBL" id="GFG83943.1"/>
    </source>
</evidence>
<keyword evidence="3" id="KW-0808">Transferase</keyword>
<dbReference type="Gene3D" id="3.40.47.10">
    <property type="match status" value="1"/>
</dbReference>
<feature type="domain" description="Thiolase N-terminal" evidence="1">
    <location>
        <begin position="9"/>
        <end position="173"/>
    </location>
</feature>
<dbReference type="CDD" id="cd00829">
    <property type="entry name" value="SCP-x_thiolase"/>
    <property type="match status" value="1"/>
</dbReference>
<dbReference type="InterPro" id="IPR016039">
    <property type="entry name" value="Thiolase-like"/>
</dbReference>
<evidence type="ECO:0000313" key="4">
    <source>
        <dbReference type="Proteomes" id="UP000465305"/>
    </source>
</evidence>
<protein>
    <submittedName>
        <fullName evidence="3">Acetyl-CoA acetyltransferase</fullName>
    </submittedName>
</protein>
<sequence>MSSKPEIAVIGVGLHPFGRYEDRSALEMGAVAINRALRDAGVDWTDVGSLYAGSLEVSNPEAVTGLVGMTGLPARATLSGCATGNSLLTLAARDVQLGEADIAVGVGLDKHPRGAFGADPSVSGLPQWYGDQGMFLTTHYFGTKIMRYMHDHGVTEQTLARVAAKNFANGALTPHAWRRKPMSAEAILASPVVNAPLRQYMYCNPNEGAAAVVVCRAEVAKQYTDTPIYLRSTALRSRRDGAYELLRTSIELPLAPGTTAEAAHAAYELAGVGPEDIDIAQLQDTDSGSELIHMAETGLCKDGEQEALLADGATEIGGRLPINTDGGLLANGEPVGASGLRQVYELVHQLRGTAGDRQVPNDPQVALAQLYGAPGTAAVAILSK</sequence>
<accession>A0A7I9Y629</accession>
<dbReference type="InterPro" id="IPR002155">
    <property type="entry name" value="Thiolase"/>
</dbReference>
<proteinExistence type="predicted"/>
<dbReference type="SUPFAM" id="SSF53901">
    <property type="entry name" value="Thiolase-like"/>
    <property type="match status" value="2"/>
</dbReference>